<evidence type="ECO:0000256" key="1">
    <source>
        <dbReference type="SAM" id="MobiDB-lite"/>
    </source>
</evidence>
<comment type="caution">
    <text evidence="4">The sequence shown here is derived from an EMBL/GenBank/DDBJ whole genome shotgun (WGS) entry which is preliminary data.</text>
</comment>
<dbReference type="PROSITE" id="PS50927">
    <property type="entry name" value="BULB_LECTIN"/>
    <property type="match status" value="1"/>
</dbReference>
<feature type="compositionally biased region" description="Gly residues" evidence="1">
    <location>
        <begin position="152"/>
        <end position="163"/>
    </location>
</feature>
<feature type="signal peptide" evidence="2">
    <location>
        <begin position="1"/>
        <end position="17"/>
    </location>
</feature>
<name>A0A8H3G331_9LECA</name>
<dbReference type="Gene3D" id="2.90.10.10">
    <property type="entry name" value="Bulb-type lectin domain"/>
    <property type="match status" value="1"/>
</dbReference>
<dbReference type="Gene3D" id="2.90.10.30">
    <property type="match status" value="1"/>
</dbReference>
<organism evidence="4 5">
    <name type="scientific">Alectoria fallacina</name>
    <dbReference type="NCBI Taxonomy" id="1903189"/>
    <lineage>
        <taxon>Eukaryota</taxon>
        <taxon>Fungi</taxon>
        <taxon>Dikarya</taxon>
        <taxon>Ascomycota</taxon>
        <taxon>Pezizomycotina</taxon>
        <taxon>Lecanoromycetes</taxon>
        <taxon>OSLEUM clade</taxon>
        <taxon>Lecanoromycetidae</taxon>
        <taxon>Lecanorales</taxon>
        <taxon>Lecanorineae</taxon>
        <taxon>Parmeliaceae</taxon>
        <taxon>Alectoria</taxon>
    </lineage>
</organism>
<dbReference type="OrthoDB" id="1884773at2759"/>
<feature type="region of interest" description="Disordered" evidence="1">
    <location>
        <begin position="143"/>
        <end position="163"/>
    </location>
</feature>
<keyword evidence="5" id="KW-1185">Reference proteome</keyword>
<dbReference type="Proteomes" id="UP000664203">
    <property type="component" value="Unassembled WGS sequence"/>
</dbReference>
<dbReference type="EMBL" id="CAJPDR010000415">
    <property type="protein sequence ID" value="CAF9935703.1"/>
    <property type="molecule type" value="Genomic_DNA"/>
</dbReference>
<dbReference type="AlphaFoldDB" id="A0A8H3G331"/>
<dbReference type="InterPro" id="IPR001480">
    <property type="entry name" value="Bulb-type_lectin_dom"/>
</dbReference>
<dbReference type="SUPFAM" id="SSF51110">
    <property type="entry name" value="alpha-D-mannose-specific plant lectins"/>
    <property type="match status" value="1"/>
</dbReference>
<evidence type="ECO:0000313" key="4">
    <source>
        <dbReference type="EMBL" id="CAF9935703.1"/>
    </source>
</evidence>
<accession>A0A8H3G331</accession>
<sequence>MLAKTLCLLLPMGLALASPVTKLAKRYPYATWTAGQYWDIQAAGPPFVGLDNGIGFYFQTDGNFVVYHGSSIAPNAVWNSDTAGHDCQNANCELTFQGDGNFVIYVNGGAVWNTGTAGAGHRLEFRNVEPYITIYNSDDRAIYSTPGPPVGGPGGGGGGGGGEDPCDSVPCVVCESDCDDQGDPSPE</sequence>
<evidence type="ECO:0000256" key="2">
    <source>
        <dbReference type="SAM" id="SignalP"/>
    </source>
</evidence>
<gene>
    <name evidence="4" type="ORF">ALECFALPRED_006525</name>
</gene>
<feature type="chain" id="PRO_5034349768" description="Bulb-type lectin domain-containing protein" evidence="2">
    <location>
        <begin position="18"/>
        <end position="187"/>
    </location>
</feature>
<feature type="domain" description="Bulb-type lectin" evidence="3">
    <location>
        <begin position="31"/>
        <end position="147"/>
    </location>
</feature>
<dbReference type="InterPro" id="IPR036426">
    <property type="entry name" value="Bulb-type_lectin_dom_sf"/>
</dbReference>
<keyword evidence="2" id="KW-0732">Signal</keyword>
<protein>
    <recommendedName>
        <fullName evidence="3">Bulb-type lectin domain-containing protein</fullName>
    </recommendedName>
</protein>
<evidence type="ECO:0000313" key="5">
    <source>
        <dbReference type="Proteomes" id="UP000664203"/>
    </source>
</evidence>
<reference evidence="4" key="1">
    <citation type="submission" date="2021-03" db="EMBL/GenBank/DDBJ databases">
        <authorList>
            <person name="Tagirdzhanova G."/>
        </authorList>
    </citation>
    <scope>NUCLEOTIDE SEQUENCE</scope>
</reference>
<proteinExistence type="predicted"/>
<evidence type="ECO:0000259" key="3">
    <source>
        <dbReference type="PROSITE" id="PS50927"/>
    </source>
</evidence>